<accession>A0ABY5NTT0</accession>
<feature type="domain" description="PD-(D/E)XK endonuclease-like" evidence="1">
    <location>
        <begin position="648"/>
        <end position="912"/>
    </location>
</feature>
<dbReference type="Proteomes" id="UP001317001">
    <property type="component" value="Chromosome"/>
</dbReference>
<reference evidence="2 3" key="1">
    <citation type="submission" date="2022-08" db="EMBL/GenBank/DDBJ databases">
        <title>Myroides zhujiangensis sp. nov., a novel bacterium isolated from sediment in the Pearl River Estuary.</title>
        <authorList>
            <person name="Cui L."/>
        </authorList>
    </citation>
    <scope>NUCLEOTIDE SEQUENCE [LARGE SCALE GENOMIC DNA]</scope>
    <source>
        <strain evidence="2 3">SCSIO 72103</strain>
    </source>
</reference>
<proteinExistence type="predicted"/>
<dbReference type="InterPro" id="IPR011604">
    <property type="entry name" value="PDDEXK-like_dom_sf"/>
</dbReference>
<sequence length="916" mass="105447">MEAHCFLDKLAQEIVRTHQVDFSSVVIVLPNKRARLFLLESFKKAANQTFFAPEIISIEDLIGTLSKINVLNSVELLLEFYEVYKEITAAEAQQDFEQFSNWAKMLLQDFNEIDRYLLKPSHVFDYLKEIDIINHWSVKTEDHTLLIDRYLTFWNQLPAYYKALQKHLLESNCGYQGMAYRLAVQNIDAFIQQNSSKMYYFAGFNALNQAEEQIIQKLLKNAMGKVFWDTDTHFLNDFDHGAGYFARRIKQNWSYYKSHPYEWMVNEFGQHKNIEIISTPKSVGQAKITGQLVEELQKNNPNLQNTAVVLSEENLLIPVLYALPETVSSLNVTMGYDSKSNPVQLFFAKFFKMHTNALNRGKNKAVFYHKEVLDVLSHPLVAHIAATKPMVDEINKRNLSFFEFKKLDASSTATDLLQLIAMPWTDAVPEILERIEQLVFKIRLHLRETKDDVSLVFLYAFHQVINQIKNYQLKYQVITNAQQLVTIYKQIADLAEVSFEGEPLEGLQIMGVLESRVLDFENVIITSVNEGKFPAGKSMNSFIPHDVKVELGLPTFKEKDAIYTYHFYHLLLRAKNIYLLYNSDAEGLDAGEKSRFITQLTLDPHPKHSVKIHNYFAKAPETVSEPLFIEKSPLLQERLKEIACGKGFSPSALGNYLRNPMQFYMQRVLGIKEVDEVEENIALNTLGTIIHGALENLYLPFVGKKLSIAMIEGILQDSEEEIAKQFEINYSDNADKHGKNLLAFEVAKRNVYHFLMLEKSMLENGDDVAIIGLEQNLETILMHHKLPYTIKLSGIADRIEIRNNVLRIIDYKTGKVEQNQVQITEINGIASDVKFEKAIQLLLYGLMYFDKTNLPIQAGIYSFKNRKSGYLLFGLKQDRMVNEYITQELLNDFTDELVELLSEILNPNVVFEATEN</sequence>
<dbReference type="InterPro" id="IPR027417">
    <property type="entry name" value="P-loop_NTPase"/>
</dbReference>
<evidence type="ECO:0000313" key="2">
    <source>
        <dbReference type="EMBL" id="UUV21872.1"/>
    </source>
</evidence>
<dbReference type="SUPFAM" id="SSF52540">
    <property type="entry name" value="P-loop containing nucleoside triphosphate hydrolases"/>
    <property type="match status" value="1"/>
</dbReference>
<dbReference type="Gene3D" id="3.90.320.10">
    <property type="match status" value="1"/>
</dbReference>
<dbReference type="EMBL" id="CP102382">
    <property type="protein sequence ID" value="UUV21872.1"/>
    <property type="molecule type" value="Genomic_DNA"/>
</dbReference>
<evidence type="ECO:0000313" key="3">
    <source>
        <dbReference type="Proteomes" id="UP001317001"/>
    </source>
</evidence>
<keyword evidence="3" id="KW-1185">Reference proteome</keyword>
<evidence type="ECO:0000259" key="1">
    <source>
        <dbReference type="Pfam" id="PF12705"/>
    </source>
</evidence>
<gene>
    <name evidence="2" type="ORF">NPX36_02125</name>
</gene>
<protein>
    <submittedName>
        <fullName evidence="2">PD-(D/E)XK nuclease family protein</fullName>
    </submittedName>
</protein>
<dbReference type="RefSeq" id="WP_257499792.1">
    <property type="nucleotide sequence ID" value="NZ_CP102382.1"/>
</dbReference>
<dbReference type="Pfam" id="PF12705">
    <property type="entry name" value="PDDEXK_1"/>
    <property type="match status" value="1"/>
</dbReference>
<dbReference type="InterPro" id="IPR038726">
    <property type="entry name" value="PDDEXK_AddAB-type"/>
</dbReference>
<organism evidence="2 3">
    <name type="scientific">Paenimyroides aestuarii</name>
    <dbReference type="NCBI Taxonomy" id="2968490"/>
    <lineage>
        <taxon>Bacteria</taxon>
        <taxon>Pseudomonadati</taxon>
        <taxon>Bacteroidota</taxon>
        <taxon>Flavobacteriia</taxon>
        <taxon>Flavobacteriales</taxon>
        <taxon>Flavobacteriaceae</taxon>
        <taxon>Paenimyroides</taxon>
    </lineage>
</organism>
<name>A0ABY5NTT0_9FLAO</name>